<dbReference type="Proteomes" id="UP001396334">
    <property type="component" value="Unassembled WGS sequence"/>
</dbReference>
<keyword evidence="3" id="KW-1185">Reference proteome</keyword>
<comment type="caution">
    <text evidence="2">The sequence shown here is derived from an EMBL/GenBank/DDBJ whole genome shotgun (WGS) entry which is preliminary data.</text>
</comment>
<evidence type="ECO:0000313" key="3">
    <source>
        <dbReference type="Proteomes" id="UP001396334"/>
    </source>
</evidence>
<evidence type="ECO:0000256" key="1">
    <source>
        <dbReference type="SAM" id="MobiDB-lite"/>
    </source>
</evidence>
<reference evidence="2 3" key="1">
    <citation type="journal article" date="2024" name="G3 (Bethesda)">
        <title>Genome assembly of Hibiscus sabdariffa L. provides insights into metabolisms of medicinal natural products.</title>
        <authorList>
            <person name="Kim T."/>
        </authorList>
    </citation>
    <scope>NUCLEOTIDE SEQUENCE [LARGE SCALE GENOMIC DNA]</scope>
    <source>
        <strain evidence="2">TK-2024</strain>
        <tissue evidence="2">Old leaves</tissue>
    </source>
</reference>
<feature type="region of interest" description="Disordered" evidence="1">
    <location>
        <begin position="140"/>
        <end position="167"/>
    </location>
</feature>
<name>A0ABR2U6H7_9ROSI</name>
<organism evidence="2 3">
    <name type="scientific">Hibiscus sabdariffa</name>
    <name type="common">roselle</name>
    <dbReference type="NCBI Taxonomy" id="183260"/>
    <lineage>
        <taxon>Eukaryota</taxon>
        <taxon>Viridiplantae</taxon>
        <taxon>Streptophyta</taxon>
        <taxon>Embryophyta</taxon>
        <taxon>Tracheophyta</taxon>
        <taxon>Spermatophyta</taxon>
        <taxon>Magnoliopsida</taxon>
        <taxon>eudicotyledons</taxon>
        <taxon>Gunneridae</taxon>
        <taxon>Pentapetalae</taxon>
        <taxon>rosids</taxon>
        <taxon>malvids</taxon>
        <taxon>Malvales</taxon>
        <taxon>Malvaceae</taxon>
        <taxon>Malvoideae</taxon>
        <taxon>Hibiscus</taxon>
    </lineage>
</organism>
<feature type="compositionally biased region" description="Basic residues" evidence="1">
    <location>
        <begin position="149"/>
        <end position="159"/>
    </location>
</feature>
<evidence type="ECO:0000313" key="2">
    <source>
        <dbReference type="EMBL" id="KAK9045318.1"/>
    </source>
</evidence>
<gene>
    <name evidence="2" type="ORF">V6N11_059203</name>
</gene>
<protein>
    <submittedName>
        <fullName evidence="2">Uncharacterized protein</fullName>
    </submittedName>
</protein>
<accession>A0ABR2U6H7</accession>
<proteinExistence type="predicted"/>
<dbReference type="EMBL" id="JBBPBN010000002">
    <property type="protein sequence ID" value="KAK9045318.1"/>
    <property type="molecule type" value="Genomic_DNA"/>
</dbReference>
<sequence length="225" mass="24241">MIKRSTILLEVKLEFLRPFLSLDEYKEPTISRYGPFTVVLLYKRCQVYIPDDVCKVREWDVQEGVANQNPKWKAKPIVSNGEVDSSGVHAKVVCGESSTIGEDVSNALVDEMGELAIVGATNVAVGDGFVPTIGMSHGNAEEFPPLHSPVKKGKSKGRGRGNINSKNKFDVLSGVDSETIDDLRKPRAASLGVASLLQEMKARKIGKVKANVPGATGQGGVSFSQ</sequence>